<evidence type="ECO:0000313" key="2">
    <source>
        <dbReference type="EMBL" id="NMT62704.1"/>
    </source>
</evidence>
<dbReference type="RefSeq" id="WP_168355018.1">
    <property type="nucleotide sequence ID" value="NZ_JABCKY010000001.1"/>
</dbReference>
<organism evidence="2 3">
    <name type="scientific">Marinobacter orientalis</name>
    <dbReference type="NCBI Taxonomy" id="1928859"/>
    <lineage>
        <taxon>Bacteria</taxon>
        <taxon>Pseudomonadati</taxon>
        <taxon>Pseudomonadota</taxon>
        <taxon>Gammaproteobacteria</taxon>
        <taxon>Pseudomonadales</taxon>
        <taxon>Marinobacteraceae</taxon>
        <taxon>Marinobacter</taxon>
    </lineage>
</organism>
<comment type="caution">
    <text evidence="2">The sequence shown here is derived from an EMBL/GenBank/DDBJ whole genome shotgun (WGS) entry which is preliminary data.</text>
</comment>
<proteinExistence type="predicted"/>
<evidence type="ECO:0000256" key="1">
    <source>
        <dbReference type="SAM" id="SignalP"/>
    </source>
</evidence>
<feature type="signal peptide" evidence="1">
    <location>
        <begin position="1"/>
        <end position="28"/>
    </location>
</feature>
<name>A0A7Y0NKJ3_9GAMM</name>
<evidence type="ECO:0000313" key="3">
    <source>
        <dbReference type="Proteomes" id="UP000567186"/>
    </source>
</evidence>
<protein>
    <submittedName>
        <fullName evidence="2">DUF1329 domain-containing protein</fullName>
    </submittedName>
</protein>
<keyword evidence="1" id="KW-0732">Signal</keyword>
<keyword evidence="3" id="KW-1185">Reference proteome</keyword>
<dbReference type="AlphaFoldDB" id="A0A7Y0NKJ3"/>
<dbReference type="CDD" id="cd16329">
    <property type="entry name" value="LolA_like"/>
    <property type="match status" value="1"/>
</dbReference>
<gene>
    <name evidence="2" type="ORF">HIU99_03750</name>
</gene>
<dbReference type="Gene3D" id="2.50.20.10">
    <property type="entry name" value="Lipoprotein localisation LolA/LolB/LppX"/>
    <property type="match status" value="1"/>
</dbReference>
<dbReference type="EMBL" id="JABCKY010000001">
    <property type="protein sequence ID" value="NMT62704.1"/>
    <property type="molecule type" value="Genomic_DNA"/>
</dbReference>
<dbReference type="Proteomes" id="UP000567186">
    <property type="component" value="Unassembled WGS sequence"/>
</dbReference>
<sequence length="426" mass="48045">MQVNEYKKLIKPLALSGLLALTSGLAMAEEVPAGTVISKDNLDSLQDKTFEGIPVRDLLTDKFEMWIRNHNLTMKLGPSKEPELNPSYLDASKNKAGEARLNPDTKMVENYTAGIPFLDVSADDPNAGYKLAWNHYYANPITGDNWIAVGDVTVVEADNGTVDRFEAISAKMLLEGRTAIEPTNVGNEDEHASYLLVLSKPYDVAGLGIFTKQYNTGKVDDAWAYVKSIRRTRRIAGGQSWMDPQPKMDLLNDDNQAINAFPLWYTDWEVVDKRWILGVTTAQNPNVEHEYSNLVEQSEPYWNPINVTWEPKEVFVIEATPPAEHPYGKKVLYMDTNYPLIYHSEIYDKKGDFWRMWRQSYAPITTGNGEPALGFLHTQAIDFQRQRATYIDIVSMKQNTPELTPESFSPQVLKQAASGELSDIAR</sequence>
<dbReference type="Pfam" id="PF07044">
    <property type="entry name" value="DUF1329"/>
    <property type="match status" value="1"/>
</dbReference>
<dbReference type="InterPro" id="IPR010752">
    <property type="entry name" value="DUF1329"/>
</dbReference>
<feature type="chain" id="PRO_5030592898" evidence="1">
    <location>
        <begin position="29"/>
        <end position="426"/>
    </location>
</feature>
<accession>A0A7Y0NKJ3</accession>
<reference evidence="2 3" key="1">
    <citation type="submission" date="2020-04" db="EMBL/GenBank/DDBJ databases">
        <title>Marinobacter oceani sp. nov., isolated from marine solar saltern.</title>
        <authorList>
            <person name="Chen X.-Y."/>
        </authorList>
    </citation>
    <scope>NUCLEOTIDE SEQUENCE [LARGE SCALE GENOMIC DNA]</scope>
    <source>
        <strain evidence="2 3">W62</strain>
    </source>
</reference>